<protein>
    <submittedName>
        <fullName evidence="2">Uncharacterized protein</fullName>
    </submittedName>
</protein>
<gene>
    <name evidence="2" type="ORF">PUN28_010332</name>
</gene>
<sequence>MSRVCSNSPVRQRSPFRSCLSRRSRRRKRRATEPGNGRFQAAATPGVVLRAFAGVTLKRGETSLLGHLSLSISPLPRRGIPPALARPRDEISFSSSSTLAPPRRKRA</sequence>
<organism evidence="2 3">
    <name type="scientific">Cardiocondyla obscurior</name>
    <dbReference type="NCBI Taxonomy" id="286306"/>
    <lineage>
        <taxon>Eukaryota</taxon>
        <taxon>Metazoa</taxon>
        <taxon>Ecdysozoa</taxon>
        <taxon>Arthropoda</taxon>
        <taxon>Hexapoda</taxon>
        <taxon>Insecta</taxon>
        <taxon>Pterygota</taxon>
        <taxon>Neoptera</taxon>
        <taxon>Endopterygota</taxon>
        <taxon>Hymenoptera</taxon>
        <taxon>Apocrita</taxon>
        <taxon>Aculeata</taxon>
        <taxon>Formicoidea</taxon>
        <taxon>Formicidae</taxon>
        <taxon>Myrmicinae</taxon>
        <taxon>Cardiocondyla</taxon>
    </lineage>
</organism>
<dbReference type="Proteomes" id="UP001430953">
    <property type="component" value="Unassembled WGS sequence"/>
</dbReference>
<reference evidence="2 3" key="1">
    <citation type="submission" date="2023-03" db="EMBL/GenBank/DDBJ databases">
        <title>High recombination rates correlate with genetic variation in Cardiocondyla obscurior ants.</title>
        <authorList>
            <person name="Errbii M."/>
        </authorList>
    </citation>
    <scope>NUCLEOTIDE SEQUENCE [LARGE SCALE GENOMIC DNA]</scope>
    <source>
        <strain evidence="2">Alpha-2009</strain>
        <tissue evidence="2">Whole body</tissue>
    </source>
</reference>
<proteinExistence type="predicted"/>
<keyword evidence="3" id="KW-1185">Reference proteome</keyword>
<evidence type="ECO:0000313" key="2">
    <source>
        <dbReference type="EMBL" id="KAL0117422.1"/>
    </source>
</evidence>
<feature type="region of interest" description="Disordered" evidence="1">
    <location>
        <begin position="76"/>
        <end position="107"/>
    </location>
</feature>
<comment type="caution">
    <text evidence="2">The sequence shown here is derived from an EMBL/GenBank/DDBJ whole genome shotgun (WGS) entry which is preliminary data.</text>
</comment>
<feature type="compositionally biased region" description="Basic residues" evidence="1">
    <location>
        <begin position="20"/>
        <end position="30"/>
    </location>
</feature>
<evidence type="ECO:0000256" key="1">
    <source>
        <dbReference type="SAM" id="MobiDB-lite"/>
    </source>
</evidence>
<name>A0AAW2FPS5_9HYME</name>
<accession>A0AAW2FPS5</accession>
<feature type="region of interest" description="Disordered" evidence="1">
    <location>
        <begin position="1"/>
        <end position="43"/>
    </location>
</feature>
<feature type="compositionally biased region" description="Polar residues" evidence="1">
    <location>
        <begin position="1"/>
        <end position="11"/>
    </location>
</feature>
<dbReference type="EMBL" id="JADYXP020000009">
    <property type="protein sequence ID" value="KAL0117422.1"/>
    <property type="molecule type" value="Genomic_DNA"/>
</dbReference>
<evidence type="ECO:0000313" key="3">
    <source>
        <dbReference type="Proteomes" id="UP001430953"/>
    </source>
</evidence>
<dbReference type="AlphaFoldDB" id="A0AAW2FPS5"/>